<dbReference type="Gene3D" id="1.10.10.2910">
    <property type="match status" value="1"/>
</dbReference>
<evidence type="ECO:0000259" key="1">
    <source>
        <dbReference type="Pfam" id="PF06114"/>
    </source>
</evidence>
<dbReference type="Pfam" id="PF06114">
    <property type="entry name" value="Peptidase_M78"/>
    <property type="match status" value="1"/>
</dbReference>
<reference evidence="2 3" key="1">
    <citation type="submission" date="2019-03" db="EMBL/GenBank/DDBJ databases">
        <title>San Antonio Military Medical Center submission to MRSN (WRAIR), pending publication.</title>
        <authorList>
            <person name="Blyth D.M."/>
            <person name="Mccarthy S.L."/>
            <person name="Schall S.E."/>
            <person name="Stam J.A."/>
            <person name="Ong A.C."/>
            <person name="Mcgann P.T."/>
        </authorList>
    </citation>
    <scope>NUCLEOTIDE SEQUENCE [LARGE SCALE GENOMIC DNA]</scope>
    <source>
        <strain evidence="2 3">MRSN571793</strain>
    </source>
</reference>
<accession>A0A4Y8L4K4</accession>
<evidence type="ECO:0000313" key="3">
    <source>
        <dbReference type="Proteomes" id="UP000297861"/>
    </source>
</evidence>
<dbReference type="AlphaFoldDB" id="A0A4Y8L4K4"/>
<keyword evidence="3" id="KW-1185">Reference proteome</keyword>
<dbReference type="RefSeq" id="WP_134436303.1">
    <property type="nucleotide sequence ID" value="NZ_SOML01000005.1"/>
</dbReference>
<comment type="caution">
    <text evidence="2">The sequence shown here is derived from an EMBL/GenBank/DDBJ whole genome shotgun (WGS) entry which is preliminary data.</text>
</comment>
<sequence length="298" mass="34744">MNDLSSQKDIENISYNLLKGSGSLDIFPTPVDNIVAYSELIIRNDIDVTKIHSSYRSKFPELLSSALNKIRGLFDRKEKVIYLDLSQMETRKKYVTLHEVGHGVLPWQQHCHDLLEDDDDSLSPETIDEFEQEANYFASVTLFQHDRFYRELSKYNLGIDSAMQLSKHFGASIHATLRRYVECSKKRCALMVLKDPVYENHMHCTLRNYFQSSKFSSDFGKLAFPAKLDNTWVFVQEYLSNRRFNKNGSFSMLTENGETTFNYHFFNNSYNAFVFFYPIGEEQKSRTKFIITNNGVEI</sequence>
<organism evidence="2 3">
    <name type="scientific">Dysgonomonas capnocytophagoides</name>
    <dbReference type="NCBI Taxonomy" id="45254"/>
    <lineage>
        <taxon>Bacteria</taxon>
        <taxon>Pseudomonadati</taxon>
        <taxon>Bacteroidota</taxon>
        <taxon>Bacteroidia</taxon>
        <taxon>Bacteroidales</taxon>
        <taxon>Dysgonomonadaceae</taxon>
        <taxon>Dysgonomonas</taxon>
    </lineage>
</organism>
<name>A0A4Y8L4K4_9BACT</name>
<dbReference type="EMBL" id="SOML01000005">
    <property type="protein sequence ID" value="TFD96432.1"/>
    <property type="molecule type" value="Genomic_DNA"/>
</dbReference>
<protein>
    <submittedName>
        <fullName evidence="2">ImmA/IrrE family metallo-endopeptidase</fullName>
    </submittedName>
</protein>
<proteinExistence type="predicted"/>
<gene>
    <name evidence="2" type="ORF">E2605_09710</name>
</gene>
<dbReference type="Proteomes" id="UP000297861">
    <property type="component" value="Unassembled WGS sequence"/>
</dbReference>
<feature type="domain" description="IrrE N-terminal-like" evidence="1">
    <location>
        <begin position="74"/>
        <end position="179"/>
    </location>
</feature>
<dbReference type="InterPro" id="IPR010359">
    <property type="entry name" value="IrrE_HExxH"/>
</dbReference>
<dbReference type="OrthoDB" id="9794834at2"/>
<evidence type="ECO:0000313" key="2">
    <source>
        <dbReference type="EMBL" id="TFD96432.1"/>
    </source>
</evidence>